<proteinExistence type="predicted"/>
<dbReference type="GeneID" id="61390522"/>
<reference evidence="2" key="1">
    <citation type="submission" date="2018-06" db="EMBL/GenBank/DDBJ databases">
        <authorList>
            <person name="O'Rourke A."/>
        </authorList>
    </citation>
    <scope>NUCLEOTIDE SEQUENCE</scope>
    <source>
        <strain evidence="2">132550021-3</strain>
    </source>
</reference>
<dbReference type="EMBL" id="QGBI01000005">
    <property type="protein sequence ID" value="MBX3889585.1"/>
    <property type="molecule type" value="Genomic_DNA"/>
</dbReference>
<evidence type="ECO:0000313" key="2">
    <source>
        <dbReference type="EMBL" id="MBX3889585.1"/>
    </source>
</evidence>
<dbReference type="AlphaFoldDB" id="A0A9Q2GZ71"/>
<feature type="chain" id="PRO_5044465305" evidence="1">
    <location>
        <begin position="24"/>
        <end position="68"/>
    </location>
</feature>
<evidence type="ECO:0000256" key="1">
    <source>
        <dbReference type="SAM" id="SignalP"/>
    </source>
</evidence>
<evidence type="ECO:0000313" key="3">
    <source>
        <dbReference type="Proteomes" id="UP001199322"/>
    </source>
</evidence>
<accession>A0A9Q2GZ71</accession>
<gene>
    <name evidence="2" type="ORF">DEE74_06875</name>
</gene>
<dbReference type="RefSeq" id="WP_009277435.1">
    <property type="nucleotide sequence ID" value="NZ_CABKQE010000003.1"/>
</dbReference>
<comment type="caution">
    <text evidence="2">The sequence shown here is derived from an EMBL/GenBank/DDBJ whole genome shotgun (WGS) entry which is preliminary data.</text>
</comment>
<organism evidence="2 3">
    <name type="scientific">Ralstonia pickettii</name>
    <name type="common">Burkholderia pickettii</name>
    <dbReference type="NCBI Taxonomy" id="329"/>
    <lineage>
        <taxon>Bacteria</taxon>
        <taxon>Pseudomonadati</taxon>
        <taxon>Pseudomonadota</taxon>
        <taxon>Betaproteobacteria</taxon>
        <taxon>Burkholderiales</taxon>
        <taxon>Burkholderiaceae</taxon>
        <taxon>Ralstonia</taxon>
    </lineage>
</organism>
<keyword evidence="1" id="KW-0732">Signal</keyword>
<protein>
    <submittedName>
        <fullName evidence="2">Uncharacterized protein</fullName>
    </submittedName>
</protein>
<sequence length="68" mass="6876">MLNKTVVVPVLSAVAMAAFTAWALLVGPPDAAHAGERAVASPSMAVPSMAVDSNAAHCVIAQQKPAEH</sequence>
<name>A0A9Q2GZ71_RALPI</name>
<dbReference type="Proteomes" id="UP001199322">
    <property type="component" value="Unassembled WGS sequence"/>
</dbReference>
<feature type="signal peptide" evidence="1">
    <location>
        <begin position="1"/>
        <end position="23"/>
    </location>
</feature>